<accession>A0A7T8JZZ3</accession>
<dbReference type="EMBL" id="CP045899">
    <property type="protein sequence ID" value="QQP41457.1"/>
    <property type="molecule type" value="Genomic_DNA"/>
</dbReference>
<gene>
    <name evidence="1" type="ORF">FKW44_015840</name>
</gene>
<reference evidence="2" key="1">
    <citation type="submission" date="2021-01" db="EMBL/GenBank/DDBJ databases">
        <title>Caligus Genome Assembly.</title>
        <authorList>
            <person name="Gallardo-Escarate C."/>
        </authorList>
    </citation>
    <scope>NUCLEOTIDE SEQUENCE [LARGE SCALE GENOMIC DNA]</scope>
</reference>
<dbReference type="AlphaFoldDB" id="A0A7T8JZZ3"/>
<sequence length="56" mass="6287">AEEIKVIRDVQDISTAPKCYQQVIPECEIKNRVVHGKACTKELSEVPQPSLIVTHD</sequence>
<evidence type="ECO:0000313" key="1">
    <source>
        <dbReference type="EMBL" id="QQP41457.1"/>
    </source>
</evidence>
<keyword evidence="2" id="KW-1185">Reference proteome</keyword>
<name>A0A7T8JZZ3_CALRO</name>
<proteinExistence type="predicted"/>
<evidence type="ECO:0000313" key="2">
    <source>
        <dbReference type="Proteomes" id="UP000595437"/>
    </source>
</evidence>
<dbReference type="Proteomes" id="UP000595437">
    <property type="component" value="Chromosome 10"/>
</dbReference>
<protein>
    <submittedName>
        <fullName evidence="1">Uncharacterized protein</fullName>
    </submittedName>
</protein>
<feature type="non-terminal residue" evidence="1">
    <location>
        <position position="56"/>
    </location>
</feature>
<feature type="non-terminal residue" evidence="1">
    <location>
        <position position="1"/>
    </location>
</feature>
<organism evidence="1 2">
    <name type="scientific">Caligus rogercresseyi</name>
    <name type="common">Sea louse</name>
    <dbReference type="NCBI Taxonomy" id="217165"/>
    <lineage>
        <taxon>Eukaryota</taxon>
        <taxon>Metazoa</taxon>
        <taxon>Ecdysozoa</taxon>
        <taxon>Arthropoda</taxon>
        <taxon>Crustacea</taxon>
        <taxon>Multicrustacea</taxon>
        <taxon>Hexanauplia</taxon>
        <taxon>Copepoda</taxon>
        <taxon>Siphonostomatoida</taxon>
        <taxon>Caligidae</taxon>
        <taxon>Caligus</taxon>
    </lineage>
</organism>